<evidence type="ECO:0000313" key="4">
    <source>
        <dbReference type="EMBL" id="KDO69299.1"/>
    </source>
</evidence>
<sequence>MTKFEDFLIEKKDEKQKRLELEEQVENLQAELDGEVTLNKVLQCALHGPVMSHPCLSSLLPPQVQALLAEMAMVEEEIIWLERKVEELKMGLYHEKKLTKERKMKHQSRLPRANHLLRGQASPSGLTKDLQVRTRSQHYEEFRRERKKSFRRASAGSASELLSFTPAASSEEFYEKPRKQTCRIPKHCRVDKETSSEKPNVLSEELIKCLIGIFLDINQASHDREGSAVVPKLGLSCINSKGFAINQNASKLDPYGILPDLDGSIRDIGPYKNLIQITRSSLDINRFTECKPALRKLRVLMDQLSDVDLTFLTYKQKLAFWINIYNACIMHAFLEHGLPSTQDKQLALMNKAALNVGGIVLNALGIEHFILRHPSNFASDPTYQKEMLLWHAYGLGYPEPNITFALCRGSWSSPALRVYTPREVANELERAKVEYLEASVGVTSKRKILVPKLLKWHMKDFSDDMESLLEWIYSQLPRSGSLKRLIMECREGEMKIPVSKMVETQPYESEFRYLLPFEMTIREHQNK</sequence>
<keyword evidence="1" id="KW-0175">Coiled coil</keyword>
<dbReference type="PANTHER" id="PTHR46248">
    <property type="entry name" value="EXPRESSED PROTEIN"/>
    <property type="match status" value="1"/>
</dbReference>
<dbReference type="Pfam" id="PF04784">
    <property type="entry name" value="DUF547"/>
    <property type="match status" value="1"/>
</dbReference>
<dbReference type="AlphaFoldDB" id="A0A067FPI3"/>
<evidence type="ECO:0000313" key="5">
    <source>
        <dbReference type="Proteomes" id="UP000027120"/>
    </source>
</evidence>
<dbReference type="EMBL" id="KK784893">
    <property type="protein sequence ID" value="KDO69299.1"/>
    <property type="molecule type" value="Genomic_DNA"/>
</dbReference>
<dbReference type="InterPro" id="IPR025757">
    <property type="entry name" value="MIP1_Leuzipper"/>
</dbReference>
<dbReference type="Proteomes" id="UP000027120">
    <property type="component" value="Unassembled WGS sequence"/>
</dbReference>
<dbReference type="Pfam" id="PF14389">
    <property type="entry name" value="Lzipper-MIP1"/>
    <property type="match status" value="1"/>
</dbReference>
<keyword evidence="5" id="KW-1185">Reference proteome</keyword>
<dbReference type="eggNOG" id="ENOG502QQ8P">
    <property type="taxonomic scope" value="Eukaryota"/>
</dbReference>
<evidence type="ECO:0000259" key="2">
    <source>
        <dbReference type="Pfam" id="PF04784"/>
    </source>
</evidence>
<dbReference type="PaxDb" id="2711-XP_006486544.1"/>
<proteinExistence type="predicted"/>
<dbReference type="InterPro" id="IPR006869">
    <property type="entry name" value="DUF547"/>
</dbReference>
<dbReference type="SMR" id="A0A067FPI3"/>
<protein>
    <recommendedName>
        <fullName evidence="6">DUF547 domain-containing protein</fullName>
    </recommendedName>
</protein>
<evidence type="ECO:0000259" key="3">
    <source>
        <dbReference type="Pfam" id="PF14389"/>
    </source>
</evidence>
<feature type="domain" description="Ternary complex factor MIP1 leucine-zipper" evidence="3">
    <location>
        <begin position="14"/>
        <end position="95"/>
    </location>
</feature>
<feature type="coiled-coil region" evidence="1">
    <location>
        <begin position="4"/>
        <end position="38"/>
    </location>
</feature>
<organism evidence="4 5">
    <name type="scientific">Citrus sinensis</name>
    <name type="common">Sweet orange</name>
    <name type="synonym">Citrus aurantium var. sinensis</name>
    <dbReference type="NCBI Taxonomy" id="2711"/>
    <lineage>
        <taxon>Eukaryota</taxon>
        <taxon>Viridiplantae</taxon>
        <taxon>Streptophyta</taxon>
        <taxon>Embryophyta</taxon>
        <taxon>Tracheophyta</taxon>
        <taxon>Spermatophyta</taxon>
        <taxon>Magnoliopsida</taxon>
        <taxon>eudicotyledons</taxon>
        <taxon>Gunneridae</taxon>
        <taxon>Pentapetalae</taxon>
        <taxon>rosids</taxon>
        <taxon>malvids</taxon>
        <taxon>Sapindales</taxon>
        <taxon>Rutaceae</taxon>
        <taxon>Aurantioideae</taxon>
        <taxon>Citrus</taxon>
    </lineage>
</organism>
<accession>A0A067FPI3</accession>
<dbReference type="PANTHER" id="PTHR46248:SF4">
    <property type="entry name" value="OS01G0147800 PROTEIN"/>
    <property type="match status" value="1"/>
</dbReference>
<dbReference type="STRING" id="2711.A0A067FPI3"/>
<name>A0A067FPI3_CITSI</name>
<gene>
    <name evidence="4" type="ORF">CISIN_1g009743mg</name>
</gene>
<feature type="domain" description="DUF547" evidence="2">
    <location>
        <begin position="311"/>
        <end position="436"/>
    </location>
</feature>
<evidence type="ECO:0008006" key="6">
    <source>
        <dbReference type="Google" id="ProtNLM"/>
    </source>
</evidence>
<evidence type="ECO:0000256" key="1">
    <source>
        <dbReference type="SAM" id="Coils"/>
    </source>
</evidence>
<reference evidence="4 5" key="1">
    <citation type="submission" date="2014-04" db="EMBL/GenBank/DDBJ databases">
        <authorList>
            <consortium name="International Citrus Genome Consortium"/>
            <person name="Gmitter F."/>
            <person name="Chen C."/>
            <person name="Farmerie W."/>
            <person name="Harkins T."/>
            <person name="Desany B."/>
            <person name="Mohiuddin M."/>
            <person name="Kodira C."/>
            <person name="Borodovsky M."/>
            <person name="Lomsadze A."/>
            <person name="Burns P."/>
            <person name="Jenkins J."/>
            <person name="Prochnik S."/>
            <person name="Shu S."/>
            <person name="Chapman J."/>
            <person name="Pitluck S."/>
            <person name="Schmutz J."/>
            <person name="Rokhsar D."/>
        </authorList>
    </citation>
    <scope>NUCLEOTIDE SEQUENCE</scope>
</reference>